<reference evidence="2 3" key="1">
    <citation type="submission" date="2007-10" db="EMBL/GenBank/DDBJ databases">
        <title>Complete sequence of Shewanella pealeana ATCC 700345.</title>
        <authorList>
            <consortium name="US DOE Joint Genome Institute"/>
            <person name="Copeland A."/>
            <person name="Lucas S."/>
            <person name="Lapidus A."/>
            <person name="Barry K."/>
            <person name="Glavina del Rio T."/>
            <person name="Dalin E."/>
            <person name="Tice H."/>
            <person name="Pitluck S."/>
            <person name="Chertkov O."/>
            <person name="Brettin T."/>
            <person name="Bruce D."/>
            <person name="Detter J.C."/>
            <person name="Han C."/>
            <person name="Schmutz J."/>
            <person name="Larimer F."/>
            <person name="Land M."/>
            <person name="Hauser L."/>
            <person name="Kyrpides N."/>
            <person name="Kim E."/>
            <person name="Zhao J.-S.Z."/>
            <person name="Manno D."/>
            <person name="Hawari J."/>
            <person name="Richardson P."/>
        </authorList>
    </citation>
    <scope>NUCLEOTIDE SEQUENCE [LARGE SCALE GENOMIC DNA]</scope>
    <source>
        <strain evidence="3">ATCC 700345 / ANG-SQ1</strain>
    </source>
</reference>
<evidence type="ECO:0000313" key="3">
    <source>
        <dbReference type="Proteomes" id="UP000002608"/>
    </source>
</evidence>
<feature type="transmembrane region" description="Helical" evidence="1">
    <location>
        <begin position="204"/>
        <end position="231"/>
    </location>
</feature>
<feature type="transmembrane region" description="Helical" evidence="1">
    <location>
        <begin position="243"/>
        <end position="264"/>
    </location>
</feature>
<accession>A8H2E9</accession>
<dbReference type="KEGG" id="spl:Spea_1410"/>
<feature type="transmembrane region" description="Helical" evidence="1">
    <location>
        <begin position="326"/>
        <end position="346"/>
    </location>
</feature>
<feature type="transmembrane region" description="Helical" evidence="1">
    <location>
        <begin position="50"/>
        <end position="72"/>
    </location>
</feature>
<keyword evidence="1" id="KW-0812">Transmembrane</keyword>
<organism evidence="2 3">
    <name type="scientific">Shewanella pealeana (strain ATCC 700345 / ANG-SQ1)</name>
    <dbReference type="NCBI Taxonomy" id="398579"/>
    <lineage>
        <taxon>Bacteria</taxon>
        <taxon>Pseudomonadati</taxon>
        <taxon>Pseudomonadota</taxon>
        <taxon>Gammaproteobacteria</taxon>
        <taxon>Alteromonadales</taxon>
        <taxon>Shewanellaceae</taxon>
        <taxon>Shewanella</taxon>
    </lineage>
</organism>
<dbReference type="AlphaFoldDB" id="A8H2E9"/>
<dbReference type="HOGENOM" id="CLU_670205_0_0_6"/>
<feature type="transmembrane region" description="Helical" evidence="1">
    <location>
        <begin position="110"/>
        <end position="129"/>
    </location>
</feature>
<protein>
    <recommendedName>
        <fullName evidence="4">Polysaccharide polymerase</fullName>
    </recommendedName>
</protein>
<dbReference type="Proteomes" id="UP000002608">
    <property type="component" value="Chromosome"/>
</dbReference>
<evidence type="ECO:0000313" key="2">
    <source>
        <dbReference type="EMBL" id="ABV86736.1"/>
    </source>
</evidence>
<evidence type="ECO:0000256" key="1">
    <source>
        <dbReference type="SAM" id="Phobius"/>
    </source>
</evidence>
<feature type="transmembrane region" description="Helical" evidence="1">
    <location>
        <begin position="20"/>
        <end position="43"/>
    </location>
</feature>
<keyword evidence="3" id="KW-1185">Reference proteome</keyword>
<feature type="transmembrane region" description="Helical" evidence="1">
    <location>
        <begin position="78"/>
        <end position="98"/>
    </location>
</feature>
<keyword evidence="1" id="KW-1133">Transmembrane helix</keyword>
<name>A8H2E9_SHEPA</name>
<feature type="transmembrane region" description="Helical" evidence="1">
    <location>
        <begin position="358"/>
        <end position="379"/>
    </location>
</feature>
<dbReference type="EMBL" id="CP000851">
    <property type="protein sequence ID" value="ABV86736.1"/>
    <property type="molecule type" value="Genomic_DNA"/>
</dbReference>
<dbReference type="STRING" id="398579.Spea_1410"/>
<proteinExistence type="predicted"/>
<gene>
    <name evidence="2" type="ordered locus">Spea_1410</name>
</gene>
<sequence length="411" mass="46067">MVFDMLFKALVFLFLMYNIKFTFLSGIGSSYIALLFLLVLVILRGKLVNLELLALGAATGLCFLSISMFSLLHPSSDFGLIKFSIIAFISIAISGAVFKSFFYSRPIELFGVFGLAGLINAFLIILMSLSSTFQDLYLSLLIVEAEELYGDGISDGFFSLRMVGSTGFATYSTAFTQCVCVFSYYIYVSYCSSVNNTKISVYNYLAMTVVLISAVIAARTAFVGIAILFVMMMFDVKNRRGNLLFLFVCVLIFTVIISVVSFYFSSERTDFFVNWVTEVFYKGLQVGSVQKMGGMFHFSYYDFSILGESKLNNPAGGYYMGVDIGYLRVLFSAGYFGTLLIALLFITSVRIYNFDRIYIVYTFFLFAIILVFMIKGLIIFDAFYILLYVGLMSHAFKALSATGFRRGHLES</sequence>
<evidence type="ECO:0008006" key="4">
    <source>
        <dbReference type="Google" id="ProtNLM"/>
    </source>
</evidence>
<keyword evidence="1" id="KW-0472">Membrane</keyword>